<evidence type="ECO:0000313" key="8">
    <source>
        <dbReference type="EMBL" id="MFD2567182.1"/>
    </source>
</evidence>
<feature type="transmembrane region" description="Helical" evidence="6">
    <location>
        <begin position="68"/>
        <end position="84"/>
    </location>
</feature>
<evidence type="ECO:0000256" key="3">
    <source>
        <dbReference type="ARBA" id="ARBA00022692"/>
    </source>
</evidence>
<protein>
    <submittedName>
        <fullName evidence="8">DUF3817 domain-containing protein</fullName>
    </submittedName>
</protein>
<dbReference type="PANTHER" id="PTHR40077:SF1">
    <property type="entry name" value="MEMBRANE PROTEIN"/>
    <property type="match status" value="1"/>
</dbReference>
<dbReference type="NCBIfam" id="TIGR03954">
    <property type="entry name" value="integ_memb_HG"/>
    <property type="match status" value="1"/>
</dbReference>
<organism evidence="8 9">
    <name type="scientific">Pseudotenacibaculum haliotis</name>
    <dbReference type="NCBI Taxonomy" id="1862138"/>
    <lineage>
        <taxon>Bacteria</taxon>
        <taxon>Pseudomonadati</taxon>
        <taxon>Bacteroidota</taxon>
        <taxon>Flavobacteriia</taxon>
        <taxon>Flavobacteriales</taxon>
        <taxon>Flavobacteriaceae</taxon>
        <taxon>Pseudotenacibaculum</taxon>
    </lineage>
</organism>
<comment type="caution">
    <text evidence="8">The sequence shown here is derived from an EMBL/GenBank/DDBJ whole genome shotgun (WGS) entry which is preliminary data.</text>
</comment>
<keyword evidence="5 6" id="KW-0472">Membrane</keyword>
<sequence length="91" mass="10577">MKNFFRIISFLEGTSYLLLLFVATPIKYLLDDPQYVKMLGMPHGLLFVAYIVIAYLIKDQMQWNGKTFGVVLLASILPFGTFYVDKKYLRD</sequence>
<feature type="domain" description="DUF3817" evidence="7">
    <location>
        <begin position="4"/>
        <end position="89"/>
    </location>
</feature>
<feature type="transmembrane region" description="Helical" evidence="6">
    <location>
        <begin position="7"/>
        <end position="26"/>
    </location>
</feature>
<comment type="subcellular location">
    <subcellularLocation>
        <location evidence="1">Cell membrane</location>
        <topology evidence="1">Multi-pass membrane protein</topology>
    </subcellularLocation>
</comment>
<name>A0ABW5LS18_9FLAO</name>
<evidence type="ECO:0000256" key="5">
    <source>
        <dbReference type="ARBA" id="ARBA00023136"/>
    </source>
</evidence>
<dbReference type="InterPro" id="IPR023845">
    <property type="entry name" value="DUF3817_TM"/>
</dbReference>
<dbReference type="EMBL" id="JBHULH010000003">
    <property type="protein sequence ID" value="MFD2567182.1"/>
    <property type="molecule type" value="Genomic_DNA"/>
</dbReference>
<proteinExistence type="predicted"/>
<accession>A0ABW5LS18</accession>
<evidence type="ECO:0000256" key="2">
    <source>
        <dbReference type="ARBA" id="ARBA00022475"/>
    </source>
</evidence>
<dbReference type="PANTHER" id="PTHR40077">
    <property type="entry name" value="MEMBRANE PROTEIN-RELATED"/>
    <property type="match status" value="1"/>
</dbReference>
<keyword evidence="2" id="KW-1003">Cell membrane</keyword>
<keyword evidence="9" id="KW-1185">Reference proteome</keyword>
<evidence type="ECO:0000256" key="4">
    <source>
        <dbReference type="ARBA" id="ARBA00022989"/>
    </source>
</evidence>
<keyword evidence="3 6" id="KW-0812">Transmembrane</keyword>
<evidence type="ECO:0000313" key="9">
    <source>
        <dbReference type="Proteomes" id="UP001597508"/>
    </source>
</evidence>
<gene>
    <name evidence="8" type="ORF">ACFSRZ_07335</name>
</gene>
<evidence type="ECO:0000259" key="7">
    <source>
        <dbReference type="Pfam" id="PF12823"/>
    </source>
</evidence>
<dbReference type="Pfam" id="PF12823">
    <property type="entry name" value="DUF3817"/>
    <property type="match status" value="1"/>
</dbReference>
<feature type="transmembrane region" description="Helical" evidence="6">
    <location>
        <begin position="38"/>
        <end position="56"/>
    </location>
</feature>
<evidence type="ECO:0000256" key="6">
    <source>
        <dbReference type="SAM" id="Phobius"/>
    </source>
</evidence>
<evidence type="ECO:0000256" key="1">
    <source>
        <dbReference type="ARBA" id="ARBA00004651"/>
    </source>
</evidence>
<reference evidence="9" key="1">
    <citation type="journal article" date="2019" name="Int. J. Syst. Evol. Microbiol.">
        <title>The Global Catalogue of Microorganisms (GCM) 10K type strain sequencing project: providing services to taxonomists for standard genome sequencing and annotation.</title>
        <authorList>
            <consortium name="The Broad Institute Genomics Platform"/>
            <consortium name="The Broad Institute Genome Sequencing Center for Infectious Disease"/>
            <person name="Wu L."/>
            <person name="Ma J."/>
        </authorList>
    </citation>
    <scope>NUCLEOTIDE SEQUENCE [LARGE SCALE GENOMIC DNA]</scope>
    <source>
        <strain evidence="9">KCTC 52127</strain>
    </source>
</reference>
<keyword evidence="4 6" id="KW-1133">Transmembrane helix</keyword>
<dbReference type="RefSeq" id="WP_379665891.1">
    <property type="nucleotide sequence ID" value="NZ_JBHULH010000003.1"/>
</dbReference>
<dbReference type="Proteomes" id="UP001597508">
    <property type="component" value="Unassembled WGS sequence"/>
</dbReference>